<dbReference type="GO" id="GO:0005179">
    <property type="term" value="F:hormone activity"/>
    <property type="evidence" value="ECO:0007669"/>
    <property type="project" value="UniProtKB-KW"/>
</dbReference>
<keyword evidence="11" id="KW-1185">Reference proteome</keyword>
<keyword evidence="3" id="KW-0964">Secreted</keyword>
<dbReference type="InterPro" id="IPR030480">
    <property type="entry name" value="Natr_peptide_CS"/>
</dbReference>
<sequence length="186" mass="21194">MRLRFCFVLERNVAALDLGHTAILCLRERIFLEDRVDLASRHDIWSEKINSTMLCPALVCVLLLLLSPLKPTESRALYPPNSNNAMQFLEQVLDRYNDLLTLDDLENLTNDQPEQPLQVYGSGVKVAEYPKWIDLPAQTDNSWLRLIRAALANQKRAVPDRVRRGWNRGCFGLKLDRIGSMSGLGC</sequence>
<reference evidence="10 11" key="1">
    <citation type="submission" date="2024-09" db="EMBL/GenBank/DDBJ databases">
        <title>A chromosome-level genome assembly of Gray's grenadier anchovy, Coilia grayii.</title>
        <authorList>
            <person name="Fu Z."/>
        </authorList>
    </citation>
    <scope>NUCLEOTIDE SEQUENCE [LARGE SCALE GENOMIC DNA]</scope>
    <source>
        <strain evidence="10">G4</strain>
        <tissue evidence="10">Muscle</tissue>
    </source>
</reference>
<organism evidence="10 11">
    <name type="scientific">Coilia grayii</name>
    <name type="common">Gray's grenadier anchovy</name>
    <dbReference type="NCBI Taxonomy" id="363190"/>
    <lineage>
        <taxon>Eukaryota</taxon>
        <taxon>Metazoa</taxon>
        <taxon>Chordata</taxon>
        <taxon>Craniata</taxon>
        <taxon>Vertebrata</taxon>
        <taxon>Euteleostomi</taxon>
        <taxon>Actinopterygii</taxon>
        <taxon>Neopterygii</taxon>
        <taxon>Teleostei</taxon>
        <taxon>Clupei</taxon>
        <taxon>Clupeiformes</taxon>
        <taxon>Clupeoidei</taxon>
        <taxon>Engraulidae</taxon>
        <taxon>Coilinae</taxon>
        <taxon>Coilia</taxon>
    </lineage>
</organism>
<keyword evidence="6" id="KW-0732">Signal</keyword>
<dbReference type="InterPro" id="IPR000663">
    <property type="entry name" value="Natr_peptide"/>
</dbReference>
<dbReference type="Pfam" id="PF00212">
    <property type="entry name" value="ANP"/>
    <property type="match status" value="1"/>
</dbReference>
<evidence type="ECO:0000256" key="6">
    <source>
        <dbReference type="ARBA" id="ARBA00022729"/>
    </source>
</evidence>
<evidence type="ECO:0000256" key="9">
    <source>
        <dbReference type="RuleBase" id="RU003686"/>
    </source>
</evidence>
<dbReference type="PANTHER" id="PTHR12167:SF4">
    <property type="entry name" value="NATRIURETIC PEPTIDE C-LIKE PROTEIN"/>
    <property type="match status" value="1"/>
</dbReference>
<evidence type="ECO:0000256" key="4">
    <source>
        <dbReference type="ARBA" id="ARBA00022685"/>
    </source>
</evidence>
<keyword evidence="8" id="KW-1015">Disulfide bond</keyword>
<evidence type="ECO:0000313" key="10">
    <source>
        <dbReference type="EMBL" id="KAL2084093.1"/>
    </source>
</evidence>
<dbReference type="PROSITE" id="PS00263">
    <property type="entry name" value="NATRIURETIC_PEPTIDE"/>
    <property type="match status" value="1"/>
</dbReference>
<name>A0ABD1JDF4_9TELE</name>
<gene>
    <name evidence="10" type="ORF">ACEWY4_019611</name>
</gene>
<dbReference type="AlphaFoldDB" id="A0ABD1JDF4"/>
<comment type="similarity">
    <text evidence="2 9">Belongs to the natriuretic peptide family.</text>
</comment>
<evidence type="ECO:0000256" key="3">
    <source>
        <dbReference type="ARBA" id="ARBA00022525"/>
    </source>
</evidence>
<dbReference type="PRINTS" id="PR00710">
    <property type="entry name" value="NATPEPTIDES"/>
</dbReference>
<keyword evidence="7 9" id="KW-0838">Vasoactive</keyword>
<evidence type="ECO:0000256" key="5">
    <source>
        <dbReference type="ARBA" id="ARBA00022702"/>
    </source>
</evidence>
<protein>
    <recommendedName>
        <fullName evidence="12">C-type natriuretic peptide</fullName>
    </recommendedName>
</protein>
<dbReference type="InterPro" id="IPR002408">
    <property type="entry name" value="Natriuretic_peptide_brain"/>
</dbReference>
<dbReference type="Proteomes" id="UP001591681">
    <property type="component" value="Unassembled WGS sequence"/>
</dbReference>
<keyword evidence="5" id="KW-0372">Hormone</keyword>
<evidence type="ECO:0008006" key="12">
    <source>
        <dbReference type="Google" id="ProtNLM"/>
    </source>
</evidence>
<dbReference type="PANTHER" id="PTHR12167">
    <property type="entry name" value="C-TYPE NATRIURETIC PEPTIDE"/>
    <property type="match status" value="1"/>
</dbReference>
<dbReference type="GO" id="GO:0005576">
    <property type="term" value="C:extracellular region"/>
    <property type="evidence" value="ECO:0007669"/>
    <property type="project" value="UniProtKB-SubCell"/>
</dbReference>
<dbReference type="PRINTS" id="PR00712">
    <property type="entry name" value="BNATPEPTIDE"/>
</dbReference>
<evidence type="ECO:0000313" key="11">
    <source>
        <dbReference type="Proteomes" id="UP001591681"/>
    </source>
</evidence>
<evidence type="ECO:0000256" key="1">
    <source>
        <dbReference type="ARBA" id="ARBA00004613"/>
    </source>
</evidence>
<dbReference type="SMART" id="SM00183">
    <property type="entry name" value="NAT_PEP"/>
    <property type="match status" value="1"/>
</dbReference>
<dbReference type="EMBL" id="JBHFQA010000017">
    <property type="protein sequence ID" value="KAL2084093.1"/>
    <property type="molecule type" value="Genomic_DNA"/>
</dbReference>
<comment type="subcellular location">
    <subcellularLocation>
        <location evidence="1 9">Secreted</location>
    </subcellularLocation>
</comment>
<evidence type="ECO:0000256" key="2">
    <source>
        <dbReference type="ARBA" id="ARBA00009041"/>
    </source>
</evidence>
<comment type="caution">
    <text evidence="10">The sequence shown here is derived from an EMBL/GenBank/DDBJ whole genome shotgun (WGS) entry which is preliminary data.</text>
</comment>
<accession>A0ABD1JDF4</accession>
<evidence type="ECO:0000256" key="8">
    <source>
        <dbReference type="ARBA" id="ARBA00023157"/>
    </source>
</evidence>
<dbReference type="GO" id="GO:0097746">
    <property type="term" value="P:blood vessel diameter maintenance"/>
    <property type="evidence" value="ECO:0007669"/>
    <property type="project" value="UniProtKB-KW"/>
</dbReference>
<evidence type="ECO:0000256" key="7">
    <source>
        <dbReference type="ARBA" id="ARBA00022858"/>
    </source>
</evidence>
<keyword evidence="4" id="KW-0165">Cleavage on pair of basic residues</keyword>
<proteinExistence type="inferred from homology"/>